<comment type="similarity">
    <text evidence="2">Belongs to the ATPase epsilon chain family.</text>
</comment>
<reference evidence="12 13" key="2">
    <citation type="submission" date="2018-11" db="EMBL/GenBank/DDBJ databases">
        <authorList>
            <consortium name="Pathogen Informatics"/>
        </authorList>
    </citation>
    <scope>NUCLEOTIDE SEQUENCE [LARGE SCALE GENOMIC DNA]</scope>
</reference>
<dbReference type="InterPro" id="IPR001469">
    <property type="entry name" value="ATP_synth_F1_dsu/esu"/>
</dbReference>
<dbReference type="GO" id="GO:0005743">
    <property type="term" value="C:mitochondrial inner membrane"/>
    <property type="evidence" value="ECO:0007669"/>
    <property type="project" value="UniProtKB-SubCell"/>
</dbReference>
<keyword evidence="8" id="KW-0496">Mitochondrion</keyword>
<reference evidence="14" key="1">
    <citation type="submission" date="2017-02" db="UniProtKB">
        <authorList>
            <consortium name="WormBaseParasite"/>
        </authorList>
    </citation>
    <scope>IDENTIFICATION</scope>
</reference>
<dbReference type="WBParaSite" id="ASIM_0001375801-mRNA-1">
    <property type="protein sequence ID" value="ASIM_0001375801-mRNA-1"/>
    <property type="gene ID" value="ASIM_0001375801"/>
</dbReference>
<keyword evidence="13" id="KW-1185">Reference proteome</keyword>
<name>A0A0M3JZ51_ANISI</name>
<feature type="coiled-coil region" evidence="10">
    <location>
        <begin position="167"/>
        <end position="194"/>
    </location>
</feature>
<dbReference type="HAMAP" id="MF_00530">
    <property type="entry name" value="ATP_synth_epsil_bac"/>
    <property type="match status" value="1"/>
</dbReference>
<dbReference type="AlphaFoldDB" id="A0A0M3JZ51"/>
<keyword evidence="3" id="KW-0813">Transport</keyword>
<accession>A0A0M3JZ51</accession>
<keyword evidence="7" id="KW-0406">Ion transport</keyword>
<evidence type="ECO:0000256" key="1">
    <source>
        <dbReference type="ARBA" id="ARBA00004273"/>
    </source>
</evidence>
<keyword evidence="5" id="KW-0999">Mitochondrion inner membrane</keyword>
<dbReference type="GO" id="GO:0046933">
    <property type="term" value="F:proton-transporting ATP synthase activity, rotational mechanism"/>
    <property type="evidence" value="ECO:0007669"/>
    <property type="project" value="InterPro"/>
</dbReference>
<dbReference type="EMBL" id="UYRR01031332">
    <property type="protein sequence ID" value="VDK49139.1"/>
    <property type="molecule type" value="Genomic_DNA"/>
</dbReference>
<evidence type="ECO:0000259" key="11">
    <source>
        <dbReference type="Pfam" id="PF02823"/>
    </source>
</evidence>
<proteinExistence type="inferred from homology"/>
<evidence type="ECO:0000256" key="6">
    <source>
        <dbReference type="ARBA" id="ARBA00022946"/>
    </source>
</evidence>
<dbReference type="Gene3D" id="1.20.5.440">
    <property type="entry name" value="ATP synthase delta/epsilon subunit, C-terminal domain"/>
    <property type="match status" value="1"/>
</dbReference>
<evidence type="ECO:0000256" key="9">
    <source>
        <dbReference type="ARBA" id="ARBA00023136"/>
    </source>
</evidence>
<dbReference type="InterPro" id="IPR020546">
    <property type="entry name" value="ATP_synth_F1_dsu/esu_N"/>
</dbReference>
<dbReference type="Pfam" id="PF02823">
    <property type="entry name" value="ATP-synt_DE_N"/>
    <property type="match status" value="1"/>
</dbReference>
<gene>
    <name evidence="12" type="ORF">ASIM_LOCUS13186</name>
</gene>
<keyword evidence="10" id="KW-0175">Coiled coil</keyword>
<sequence length="211" mass="22536">MALRIASVIPRLSRIAVRSFAAAATTQAQPVETSDELRLIFAAPDRLSAAERCIHFLRHPVNASVLVSFKFGFQAFFSGTVVKQVDVPTMAGVVGVLAKHVPTLGVLKPGVVQVTDLDGNATKMFVSSGTFAMNIDGTCQVLAEEALPIEDIDESCHNSAVFTTKTLQLARRELETAQRRIQEGGSQVDKAEAAITIEVCEALIKAATGQV</sequence>
<dbReference type="Gene3D" id="2.60.15.10">
    <property type="entry name" value="F0F1 ATP synthase delta/epsilon subunit, N-terminal"/>
    <property type="match status" value="1"/>
</dbReference>
<evidence type="ECO:0000256" key="8">
    <source>
        <dbReference type="ARBA" id="ARBA00023128"/>
    </source>
</evidence>
<comment type="subcellular location">
    <subcellularLocation>
        <location evidence="1">Mitochondrion inner membrane</location>
    </subcellularLocation>
</comment>
<evidence type="ECO:0000313" key="12">
    <source>
        <dbReference type="EMBL" id="VDK49139.1"/>
    </source>
</evidence>
<protein>
    <submittedName>
        <fullName evidence="14">ATP synthase subunit delta, mitochondrial (inferred by orthology to a C. elegans protein)</fullName>
    </submittedName>
</protein>
<dbReference type="CDD" id="cd12152">
    <property type="entry name" value="F1-ATPase_delta"/>
    <property type="match status" value="1"/>
</dbReference>
<evidence type="ECO:0000256" key="4">
    <source>
        <dbReference type="ARBA" id="ARBA00022781"/>
    </source>
</evidence>
<evidence type="ECO:0000256" key="3">
    <source>
        <dbReference type="ARBA" id="ARBA00022448"/>
    </source>
</evidence>
<organism evidence="14">
    <name type="scientific">Anisakis simplex</name>
    <name type="common">Herring worm</name>
    <dbReference type="NCBI Taxonomy" id="6269"/>
    <lineage>
        <taxon>Eukaryota</taxon>
        <taxon>Metazoa</taxon>
        <taxon>Ecdysozoa</taxon>
        <taxon>Nematoda</taxon>
        <taxon>Chromadorea</taxon>
        <taxon>Rhabditida</taxon>
        <taxon>Spirurina</taxon>
        <taxon>Ascaridomorpha</taxon>
        <taxon>Ascaridoidea</taxon>
        <taxon>Anisakidae</taxon>
        <taxon>Anisakis</taxon>
        <taxon>Anisakis simplex complex</taxon>
    </lineage>
</organism>
<dbReference type="PANTHER" id="PTHR13822">
    <property type="entry name" value="ATP SYNTHASE DELTA/EPSILON CHAIN"/>
    <property type="match status" value="1"/>
</dbReference>
<keyword evidence="9" id="KW-0472">Membrane</keyword>
<feature type="domain" description="ATP synthase F1 complex delta/epsilon subunit N-terminal" evidence="11">
    <location>
        <begin position="75"/>
        <end position="146"/>
    </location>
</feature>
<evidence type="ECO:0000256" key="10">
    <source>
        <dbReference type="SAM" id="Coils"/>
    </source>
</evidence>
<keyword evidence="6" id="KW-0809">Transit peptide</keyword>
<evidence type="ECO:0000256" key="2">
    <source>
        <dbReference type="ARBA" id="ARBA00005712"/>
    </source>
</evidence>
<evidence type="ECO:0000256" key="7">
    <source>
        <dbReference type="ARBA" id="ARBA00023065"/>
    </source>
</evidence>
<dbReference type="PANTHER" id="PTHR13822:SF7">
    <property type="entry name" value="ATP SYNTHASE SUBUNIT DELTA, MITOCHONDRIAL"/>
    <property type="match status" value="1"/>
</dbReference>
<evidence type="ECO:0000313" key="13">
    <source>
        <dbReference type="Proteomes" id="UP000267096"/>
    </source>
</evidence>
<dbReference type="Proteomes" id="UP000267096">
    <property type="component" value="Unassembled WGS sequence"/>
</dbReference>
<keyword evidence="4" id="KW-0375">Hydrogen ion transport</keyword>
<dbReference type="InterPro" id="IPR036771">
    <property type="entry name" value="ATPsynth_dsu/esu_N"/>
</dbReference>
<dbReference type="GO" id="GO:0045259">
    <property type="term" value="C:proton-transporting ATP synthase complex"/>
    <property type="evidence" value="ECO:0007669"/>
    <property type="project" value="InterPro"/>
</dbReference>
<dbReference type="OrthoDB" id="270171at2759"/>
<evidence type="ECO:0000256" key="5">
    <source>
        <dbReference type="ARBA" id="ARBA00022792"/>
    </source>
</evidence>
<dbReference type="SUPFAM" id="SSF51344">
    <property type="entry name" value="Epsilon subunit of F1F0-ATP synthase N-terminal domain"/>
    <property type="match status" value="1"/>
</dbReference>
<evidence type="ECO:0000313" key="14">
    <source>
        <dbReference type="WBParaSite" id="ASIM_0001375801-mRNA-1"/>
    </source>
</evidence>